<dbReference type="EMBL" id="DUZY01000001">
    <property type="protein sequence ID" value="DAD20863.1"/>
    <property type="molecule type" value="Genomic_DNA"/>
</dbReference>
<accession>A0A822XMD5</accession>
<proteinExistence type="predicted"/>
<comment type="caution">
    <text evidence="1">The sequence shown here is derived from an EMBL/GenBank/DDBJ whole genome shotgun (WGS) entry which is preliminary data.</text>
</comment>
<sequence length="31" mass="3419">MAIGKATLLYCLDFGIPKKLKKKKSSKGMYG</sequence>
<evidence type="ECO:0000313" key="2">
    <source>
        <dbReference type="Proteomes" id="UP000607653"/>
    </source>
</evidence>
<reference evidence="1 2" key="1">
    <citation type="journal article" date="2020" name="Mol. Biol. Evol.">
        <title>Distinct Expression and Methylation Patterns for Genes with Different Fates following a Single Whole-Genome Duplication in Flowering Plants.</title>
        <authorList>
            <person name="Shi T."/>
            <person name="Rahmani R.S."/>
            <person name="Gugger P.F."/>
            <person name="Wang M."/>
            <person name="Li H."/>
            <person name="Zhang Y."/>
            <person name="Li Z."/>
            <person name="Wang Q."/>
            <person name="Van de Peer Y."/>
            <person name="Marchal K."/>
            <person name="Chen J."/>
        </authorList>
    </citation>
    <scope>NUCLEOTIDE SEQUENCE [LARGE SCALE GENOMIC DNA]</scope>
    <source>
        <tissue evidence="1">Leaf</tissue>
    </source>
</reference>
<dbReference type="AlphaFoldDB" id="A0A822XMD5"/>
<name>A0A822XMD5_NELNU</name>
<organism evidence="1 2">
    <name type="scientific">Nelumbo nucifera</name>
    <name type="common">Sacred lotus</name>
    <dbReference type="NCBI Taxonomy" id="4432"/>
    <lineage>
        <taxon>Eukaryota</taxon>
        <taxon>Viridiplantae</taxon>
        <taxon>Streptophyta</taxon>
        <taxon>Embryophyta</taxon>
        <taxon>Tracheophyta</taxon>
        <taxon>Spermatophyta</taxon>
        <taxon>Magnoliopsida</taxon>
        <taxon>Proteales</taxon>
        <taxon>Nelumbonaceae</taxon>
        <taxon>Nelumbo</taxon>
    </lineage>
</organism>
<dbReference type="Proteomes" id="UP000607653">
    <property type="component" value="Unassembled WGS sequence"/>
</dbReference>
<gene>
    <name evidence="1" type="ORF">HUJ06_022326</name>
</gene>
<protein>
    <submittedName>
        <fullName evidence="1">Uncharacterized protein</fullName>
    </submittedName>
</protein>
<keyword evidence="2" id="KW-1185">Reference proteome</keyword>
<evidence type="ECO:0000313" key="1">
    <source>
        <dbReference type="EMBL" id="DAD20863.1"/>
    </source>
</evidence>